<dbReference type="RefSeq" id="WP_258553245.1">
    <property type="nucleotide sequence ID" value="NZ_JAAFNO010000001.1"/>
</dbReference>
<dbReference type="NCBIfam" id="NF004127">
    <property type="entry name" value="PRK05617.1"/>
    <property type="match status" value="1"/>
</dbReference>
<dbReference type="GO" id="GO:0016829">
    <property type="term" value="F:lyase activity"/>
    <property type="evidence" value="ECO:0007669"/>
    <property type="project" value="UniProtKB-KW"/>
</dbReference>
<dbReference type="InterPro" id="IPR045004">
    <property type="entry name" value="ECH_dom"/>
</dbReference>
<evidence type="ECO:0000256" key="2">
    <source>
        <dbReference type="ARBA" id="ARBA00011915"/>
    </source>
</evidence>
<dbReference type="Gene3D" id="3.90.226.10">
    <property type="entry name" value="2-enoyl-CoA Hydratase, Chain A, domain 1"/>
    <property type="match status" value="1"/>
</dbReference>
<keyword evidence="3" id="KW-0378">Hydrolase</keyword>
<organism evidence="5 6">
    <name type="scientific">Dermatophilus congolensis</name>
    <dbReference type="NCBI Taxonomy" id="1863"/>
    <lineage>
        <taxon>Bacteria</taxon>
        <taxon>Bacillati</taxon>
        <taxon>Actinomycetota</taxon>
        <taxon>Actinomycetes</taxon>
        <taxon>Micrococcales</taxon>
        <taxon>Dermatophilaceae</taxon>
        <taxon>Dermatophilus</taxon>
    </lineage>
</organism>
<protein>
    <recommendedName>
        <fullName evidence="2">3-hydroxyisobutyryl-CoA hydrolase</fullName>
        <ecNumber evidence="2">3.1.2.4</ecNumber>
    </recommendedName>
</protein>
<dbReference type="Proteomes" id="UP000254118">
    <property type="component" value="Unassembled WGS sequence"/>
</dbReference>
<sequence length="347" mass="36211">MSGGVDVLPVFGRVQGACGVVTLNRPQAINALNVEMVRLVTGMLRVWESDDRVEVVVLRGAGERGFCAGGDVRRQRELALAGGTSRLDALAFWQEEYALDGLVASYSKPVVAVMDGVTMGGGVGLSGFADVRVVTSSSKVAMPELTIGFFPDVGASRLLASAPGELGTHLALTGHVMDAADAIAVGLADVFVDTSVDGGAVDALVERLGDGRSALAGVVGDDPGPSALMECRQWVDRCYAGSDPVAIVQALRSSGVEAAGVAADVIESRSPLAVHIALCALREAAAMSSLEEVLARDAVLARWFTDCPDFHEGVRAQLVDKDRSPRWMHGSLSEVRQAEVAAAFEAH</sequence>
<evidence type="ECO:0000256" key="3">
    <source>
        <dbReference type="ARBA" id="ARBA00022801"/>
    </source>
</evidence>
<evidence type="ECO:0000259" key="4">
    <source>
        <dbReference type="Pfam" id="PF16113"/>
    </source>
</evidence>
<dbReference type="InterPro" id="IPR032259">
    <property type="entry name" value="HIBYL-CoA-H"/>
</dbReference>
<dbReference type="EC" id="3.1.2.4" evidence="2"/>
<dbReference type="AlphaFoldDB" id="A0AA46BPI4"/>
<comment type="caution">
    <text evidence="5">The sequence shown here is derived from an EMBL/GenBank/DDBJ whole genome shotgun (WGS) entry which is preliminary data.</text>
</comment>
<keyword evidence="5" id="KW-0456">Lyase</keyword>
<evidence type="ECO:0000313" key="5">
    <source>
        <dbReference type="EMBL" id="STD13513.1"/>
    </source>
</evidence>
<dbReference type="PANTHER" id="PTHR43176">
    <property type="entry name" value="3-HYDROXYISOBUTYRYL-COA HYDROLASE-RELATED"/>
    <property type="match status" value="1"/>
</dbReference>
<dbReference type="GO" id="GO:0006574">
    <property type="term" value="P:L-valine catabolic process"/>
    <property type="evidence" value="ECO:0007669"/>
    <property type="project" value="TreeGrafter"/>
</dbReference>
<feature type="domain" description="Enoyl-CoA hydratase/isomerase" evidence="4">
    <location>
        <begin position="18"/>
        <end position="344"/>
    </location>
</feature>
<dbReference type="GO" id="GO:0005829">
    <property type="term" value="C:cytosol"/>
    <property type="evidence" value="ECO:0007669"/>
    <property type="project" value="TreeGrafter"/>
</dbReference>
<reference evidence="5 6" key="1">
    <citation type="submission" date="2018-06" db="EMBL/GenBank/DDBJ databases">
        <authorList>
            <consortium name="Pathogen Informatics"/>
            <person name="Doyle S."/>
        </authorList>
    </citation>
    <scope>NUCLEOTIDE SEQUENCE [LARGE SCALE GENOMIC DNA]</scope>
    <source>
        <strain evidence="5 6">NCTC7915</strain>
    </source>
</reference>
<dbReference type="GO" id="GO:0003860">
    <property type="term" value="F:3-hydroxyisobutyryl-CoA hydrolase activity"/>
    <property type="evidence" value="ECO:0007669"/>
    <property type="project" value="UniProtKB-EC"/>
</dbReference>
<evidence type="ECO:0000313" key="6">
    <source>
        <dbReference type="Proteomes" id="UP000254118"/>
    </source>
</evidence>
<dbReference type="CDD" id="cd06558">
    <property type="entry name" value="crotonase-like"/>
    <property type="match status" value="1"/>
</dbReference>
<accession>A0AA46BPI4</accession>
<dbReference type="InterPro" id="IPR029045">
    <property type="entry name" value="ClpP/crotonase-like_dom_sf"/>
</dbReference>
<name>A0AA46BPI4_9MICO</name>
<evidence type="ECO:0000256" key="1">
    <source>
        <dbReference type="ARBA" id="ARBA00001709"/>
    </source>
</evidence>
<proteinExistence type="predicted"/>
<dbReference type="PANTHER" id="PTHR43176:SF3">
    <property type="entry name" value="3-HYDROXYISOBUTYRYL-COA HYDROLASE, MITOCHONDRIAL"/>
    <property type="match status" value="1"/>
</dbReference>
<comment type="catalytic activity">
    <reaction evidence="1">
        <text>3-hydroxy-2-methylpropanoyl-CoA + H2O = 3-hydroxy-2-methylpropanoate + CoA + H(+)</text>
        <dbReference type="Rhea" id="RHEA:20888"/>
        <dbReference type="ChEBI" id="CHEBI:11805"/>
        <dbReference type="ChEBI" id="CHEBI:15377"/>
        <dbReference type="ChEBI" id="CHEBI:15378"/>
        <dbReference type="ChEBI" id="CHEBI:57287"/>
        <dbReference type="ChEBI" id="CHEBI:57340"/>
        <dbReference type="EC" id="3.1.2.4"/>
    </reaction>
</comment>
<dbReference type="SUPFAM" id="SSF52096">
    <property type="entry name" value="ClpP/crotonase"/>
    <property type="match status" value="1"/>
</dbReference>
<gene>
    <name evidence="5" type="primary">echA8</name>
    <name evidence="5" type="ORF">NCTC7915_01939</name>
</gene>
<dbReference type="EMBL" id="UFYA01000001">
    <property type="protein sequence ID" value="STD13513.1"/>
    <property type="molecule type" value="Genomic_DNA"/>
</dbReference>
<dbReference type="Pfam" id="PF16113">
    <property type="entry name" value="ECH_2"/>
    <property type="match status" value="1"/>
</dbReference>